<dbReference type="KEGG" id="rcf:Poly24_34820"/>
<protein>
    <submittedName>
        <fullName evidence="1">Uncharacterized protein</fullName>
    </submittedName>
</protein>
<accession>A0A518JW45</accession>
<proteinExistence type="predicted"/>
<reference evidence="1 2" key="1">
    <citation type="submission" date="2019-02" db="EMBL/GenBank/DDBJ databases">
        <title>Deep-cultivation of Planctomycetes and their phenomic and genomic characterization uncovers novel biology.</title>
        <authorList>
            <person name="Wiegand S."/>
            <person name="Jogler M."/>
            <person name="Boedeker C."/>
            <person name="Pinto D."/>
            <person name="Vollmers J."/>
            <person name="Rivas-Marin E."/>
            <person name="Kohn T."/>
            <person name="Peeters S.H."/>
            <person name="Heuer A."/>
            <person name="Rast P."/>
            <person name="Oberbeckmann S."/>
            <person name="Bunk B."/>
            <person name="Jeske O."/>
            <person name="Meyerdierks A."/>
            <person name="Storesund J.E."/>
            <person name="Kallscheuer N."/>
            <person name="Luecker S."/>
            <person name="Lage O.M."/>
            <person name="Pohl T."/>
            <person name="Merkel B.J."/>
            <person name="Hornburger P."/>
            <person name="Mueller R.-W."/>
            <person name="Bruemmer F."/>
            <person name="Labrenz M."/>
            <person name="Spormann A.M."/>
            <person name="Op den Camp H."/>
            <person name="Overmann J."/>
            <person name="Amann R."/>
            <person name="Jetten M.S.M."/>
            <person name="Mascher T."/>
            <person name="Medema M.H."/>
            <person name="Devos D.P."/>
            <person name="Kaster A.-K."/>
            <person name="Ovreas L."/>
            <person name="Rohde M."/>
            <person name="Galperin M.Y."/>
            <person name="Jogler C."/>
        </authorList>
    </citation>
    <scope>NUCLEOTIDE SEQUENCE [LARGE SCALE GENOMIC DNA]</scope>
    <source>
        <strain evidence="1 2">Poly24</strain>
    </source>
</reference>
<keyword evidence="2" id="KW-1185">Reference proteome</keyword>
<gene>
    <name evidence="1" type="ORF">Poly24_34820</name>
</gene>
<dbReference type="Proteomes" id="UP000315082">
    <property type="component" value="Chromosome"/>
</dbReference>
<sequence length="183" mass="20938">MIPTLECKQFIVVVVSHRLVIGPVQRFDNRFAGAFIFNSIDRRDAGLRIVGVVVRGLSRGVHIRDFTIRGRCRQNVAWQLDKVLGNACFRGIDLDQNDIGRRDVIRLIFFVQIRRSCKFILCDVGRHLDTRGVCIFCCCVRRFNDQDRVAARALCPDFGSLGDRWNIHEIQFWGVAGNNFRGG</sequence>
<evidence type="ECO:0000313" key="1">
    <source>
        <dbReference type="EMBL" id="QDV69765.1"/>
    </source>
</evidence>
<name>A0A518JW45_9BACT</name>
<dbReference type="EMBL" id="CP036348">
    <property type="protein sequence ID" value="QDV69765.1"/>
    <property type="molecule type" value="Genomic_DNA"/>
</dbReference>
<organism evidence="1 2">
    <name type="scientific">Rosistilla carotiformis</name>
    <dbReference type="NCBI Taxonomy" id="2528017"/>
    <lineage>
        <taxon>Bacteria</taxon>
        <taxon>Pseudomonadati</taxon>
        <taxon>Planctomycetota</taxon>
        <taxon>Planctomycetia</taxon>
        <taxon>Pirellulales</taxon>
        <taxon>Pirellulaceae</taxon>
        <taxon>Rosistilla</taxon>
    </lineage>
</organism>
<dbReference type="AlphaFoldDB" id="A0A518JW45"/>
<evidence type="ECO:0000313" key="2">
    <source>
        <dbReference type="Proteomes" id="UP000315082"/>
    </source>
</evidence>